<evidence type="ECO:0000259" key="1">
    <source>
        <dbReference type="Pfam" id="PF03819"/>
    </source>
</evidence>
<name>A0A1G7D8V9_9DEIN</name>
<dbReference type="InterPro" id="IPR011551">
    <property type="entry name" value="NTP_PyrPHydrolase_MazG"/>
</dbReference>
<proteinExistence type="predicted"/>
<dbReference type="RefSeq" id="WP_093005079.1">
    <property type="nucleotide sequence ID" value="NZ_FNBC01000002.1"/>
</dbReference>
<accession>A0A1G7D8V9</accession>
<evidence type="ECO:0000313" key="3">
    <source>
        <dbReference type="Proteomes" id="UP000199446"/>
    </source>
</evidence>
<sequence>MEGMERLLEVMRRLRGPGGCPWDRAQTHESLVPYLLEEASEAADALLKGDPQEMAEELGDVLLQVAFHSVIAEEEGRFTYGDVERAIVEKLIRRHPHVFNVRSGVTGEATAKTPEEVKARWEDLKAQEGKKEDPCGLPKGLPTLLRAYELQRKGMDPGSEEGLRKALEEGDLEEALWHLVGLFAKKGMDPESALRRRSLRACREG</sequence>
<dbReference type="Proteomes" id="UP000199446">
    <property type="component" value="Unassembled WGS sequence"/>
</dbReference>
<feature type="domain" description="NTP pyrophosphohydrolase MazG-like" evidence="1">
    <location>
        <begin position="26"/>
        <end position="99"/>
    </location>
</feature>
<dbReference type="NCBIfam" id="TIGR00444">
    <property type="entry name" value="mazG"/>
    <property type="match status" value="1"/>
</dbReference>
<dbReference type="GO" id="GO:0006203">
    <property type="term" value="P:dGTP catabolic process"/>
    <property type="evidence" value="ECO:0007669"/>
    <property type="project" value="TreeGrafter"/>
</dbReference>
<dbReference type="GO" id="GO:0046052">
    <property type="term" value="P:UTP catabolic process"/>
    <property type="evidence" value="ECO:0007669"/>
    <property type="project" value="TreeGrafter"/>
</dbReference>
<dbReference type="GO" id="GO:0047429">
    <property type="term" value="F:nucleoside triphosphate diphosphatase activity"/>
    <property type="evidence" value="ECO:0007669"/>
    <property type="project" value="TreeGrafter"/>
</dbReference>
<dbReference type="GO" id="GO:0046047">
    <property type="term" value="P:TTP catabolic process"/>
    <property type="evidence" value="ECO:0007669"/>
    <property type="project" value="TreeGrafter"/>
</dbReference>
<dbReference type="EMBL" id="FNBC01000002">
    <property type="protein sequence ID" value="SDE48074.1"/>
    <property type="molecule type" value="Genomic_DNA"/>
</dbReference>
<dbReference type="InterPro" id="IPR048015">
    <property type="entry name" value="NTP-PPase_MazG-like_N"/>
</dbReference>
<dbReference type="STRING" id="482827.SAMN04488243_10254"/>
<dbReference type="GO" id="GO:0046076">
    <property type="term" value="P:dTTP catabolic process"/>
    <property type="evidence" value="ECO:0007669"/>
    <property type="project" value="TreeGrafter"/>
</dbReference>
<dbReference type="SUPFAM" id="SSF101386">
    <property type="entry name" value="all-alpha NTP pyrophosphatases"/>
    <property type="match status" value="1"/>
</dbReference>
<dbReference type="Pfam" id="PF03819">
    <property type="entry name" value="MazG"/>
    <property type="match status" value="1"/>
</dbReference>
<dbReference type="CDD" id="cd11528">
    <property type="entry name" value="NTP-PPase_MazG_Nterm"/>
    <property type="match status" value="1"/>
</dbReference>
<dbReference type="PANTHER" id="PTHR30522:SF0">
    <property type="entry name" value="NUCLEOSIDE TRIPHOSPHATE PYROPHOSPHOHYDROLASE"/>
    <property type="match status" value="1"/>
</dbReference>
<dbReference type="Gene3D" id="1.10.287.1080">
    <property type="entry name" value="MazG-like"/>
    <property type="match status" value="1"/>
</dbReference>
<dbReference type="FunFam" id="1.10.287.1080:FF:000001">
    <property type="entry name" value="Nucleoside triphosphate pyrophosphohydrolase"/>
    <property type="match status" value="1"/>
</dbReference>
<dbReference type="AlphaFoldDB" id="A0A1G7D8V9"/>
<dbReference type="OrthoDB" id="9808939at2"/>
<reference evidence="3" key="1">
    <citation type="submission" date="2016-10" db="EMBL/GenBank/DDBJ databases">
        <authorList>
            <person name="Varghese N."/>
            <person name="Submissions S."/>
        </authorList>
    </citation>
    <scope>NUCLEOTIDE SEQUENCE [LARGE SCALE GENOMIC DNA]</scope>
    <source>
        <strain evidence="3">CGMCC 1.6992</strain>
    </source>
</reference>
<dbReference type="NCBIfam" id="NF008986">
    <property type="entry name" value="PRK12333.1"/>
    <property type="match status" value="1"/>
</dbReference>
<keyword evidence="2" id="KW-0378">Hydrolase</keyword>
<keyword evidence="3" id="KW-1185">Reference proteome</keyword>
<protein>
    <submittedName>
        <fullName evidence="2">XTP/dITP diphosphohydrolase</fullName>
    </submittedName>
</protein>
<evidence type="ECO:0000313" key="2">
    <source>
        <dbReference type="EMBL" id="SDE48074.1"/>
    </source>
</evidence>
<dbReference type="GO" id="GO:0046081">
    <property type="term" value="P:dUTP catabolic process"/>
    <property type="evidence" value="ECO:0007669"/>
    <property type="project" value="TreeGrafter"/>
</dbReference>
<organism evidence="2 3">
    <name type="scientific">Thermus arciformis</name>
    <dbReference type="NCBI Taxonomy" id="482827"/>
    <lineage>
        <taxon>Bacteria</taxon>
        <taxon>Thermotogati</taxon>
        <taxon>Deinococcota</taxon>
        <taxon>Deinococci</taxon>
        <taxon>Thermales</taxon>
        <taxon>Thermaceae</taxon>
        <taxon>Thermus</taxon>
    </lineage>
</organism>
<dbReference type="PANTHER" id="PTHR30522">
    <property type="entry name" value="NUCLEOSIDE TRIPHOSPHATE PYROPHOSPHOHYDROLASE"/>
    <property type="match status" value="1"/>
</dbReference>
<dbReference type="GO" id="GO:0046061">
    <property type="term" value="P:dATP catabolic process"/>
    <property type="evidence" value="ECO:0007669"/>
    <property type="project" value="TreeGrafter"/>
</dbReference>
<dbReference type="InterPro" id="IPR004518">
    <property type="entry name" value="MazG-like_dom"/>
</dbReference>
<dbReference type="GO" id="GO:0006950">
    <property type="term" value="P:response to stress"/>
    <property type="evidence" value="ECO:0007669"/>
    <property type="project" value="UniProtKB-ARBA"/>
</dbReference>
<gene>
    <name evidence="2" type="ORF">SAMN04488243_10254</name>
</gene>